<protein>
    <submittedName>
        <fullName evidence="1">Uncharacterized protein</fullName>
    </submittedName>
</protein>
<evidence type="ECO:0000313" key="2">
    <source>
        <dbReference type="Proteomes" id="UP000237000"/>
    </source>
</evidence>
<dbReference type="InParanoid" id="A0A2P5CC29"/>
<gene>
    <name evidence="1" type="ORF">TorRG33x02_290730</name>
</gene>
<keyword evidence="2" id="KW-1185">Reference proteome</keyword>
<accession>A0A2P5CC29</accession>
<dbReference type="AlphaFoldDB" id="A0A2P5CC29"/>
<name>A0A2P5CC29_TREOI</name>
<dbReference type="EMBL" id="JXTC01000384">
    <property type="protein sequence ID" value="PON58588.1"/>
    <property type="molecule type" value="Genomic_DNA"/>
</dbReference>
<reference evidence="2" key="1">
    <citation type="submission" date="2016-06" db="EMBL/GenBank/DDBJ databases">
        <title>Parallel loss of symbiosis genes in relatives of nitrogen-fixing non-legume Parasponia.</title>
        <authorList>
            <person name="Van Velzen R."/>
            <person name="Holmer R."/>
            <person name="Bu F."/>
            <person name="Rutten L."/>
            <person name="Van Zeijl A."/>
            <person name="Liu W."/>
            <person name="Santuari L."/>
            <person name="Cao Q."/>
            <person name="Sharma T."/>
            <person name="Shen D."/>
            <person name="Roswanjaya Y."/>
            <person name="Wardhani T."/>
            <person name="Kalhor M.S."/>
            <person name="Jansen J."/>
            <person name="Van den Hoogen J."/>
            <person name="Gungor B."/>
            <person name="Hartog M."/>
            <person name="Hontelez J."/>
            <person name="Verver J."/>
            <person name="Yang W.-C."/>
            <person name="Schijlen E."/>
            <person name="Repin R."/>
            <person name="Schilthuizen M."/>
            <person name="Schranz E."/>
            <person name="Heidstra R."/>
            <person name="Miyata K."/>
            <person name="Fedorova E."/>
            <person name="Kohlen W."/>
            <person name="Bisseling T."/>
            <person name="Smit S."/>
            <person name="Geurts R."/>
        </authorList>
    </citation>
    <scope>NUCLEOTIDE SEQUENCE [LARGE SCALE GENOMIC DNA]</scope>
    <source>
        <strain evidence="2">cv. RG33-2</strain>
    </source>
</reference>
<evidence type="ECO:0000313" key="1">
    <source>
        <dbReference type="EMBL" id="PON58588.1"/>
    </source>
</evidence>
<dbReference type="Proteomes" id="UP000237000">
    <property type="component" value="Unassembled WGS sequence"/>
</dbReference>
<comment type="caution">
    <text evidence="1">The sequence shown here is derived from an EMBL/GenBank/DDBJ whole genome shotgun (WGS) entry which is preliminary data.</text>
</comment>
<proteinExistence type="predicted"/>
<sequence>MCQFRLFGPSTSKSQCVQLYVLEVEDNFSIARLSHTNFSTLQGTGSHGRFAKQIIRASDTIRGEDGGKNSFNCFGAIVISSLVKTQ</sequence>
<organism evidence="1 2">
    <name type="scientific">Trema orientale</name>
    <name type="common">Charcoal tree</name>
    <name type="synonym">Celtis orientalis</name>
    <dbReference type="NCBI Taxonomy" id="63057"/>
    <lineage>
        <taxon>Eukaryota</taxon>
        <taxon>Viridiplantae</taxon>
        <taxon>Streptophyta</taxon>
        <taxon>Embryophyta</taxon>
        <taxon>Tracheophyta</taxon>
        <taxon>Spermatophyta</taxon>
        <taxon>Magnoliopsida</taxon>
        <taxon>eudicotyledons</taxon>
        <taxon>Gunneridae</taxon>
        <taxon>Pentapetalae</taxon>
        <taxon>rosids</taxon>
        <taxon>fabids</taxon>
        <taxon>Rosales</taxon>
        <taxon>Cannabaceae</taxon>
        <taxon>Trema</taxon>
    </lineage>
</organism>